<feature type="compositionally biased region" description="Basic and acidic residues" evidence="1">
    <location>
        <begin position="122"/>
        <end position="172"/>
    </location>
</feature>
<dbReference type="OrthoDB" id="4026150at2759"/>
<organism evidence="2 3">
    <name type="scientific">Candida viswanathii</name>
    <dbReference type="NCBI Taxonomy" id="5486"/>
    <lineage>
        <taxon>Eukaryota</taxon>
        <taxon>Fungi</taxon>
        <taxon>Dikarya</taxon>
        <taxon>Ascomycota</taxon>
        <taxon>Saccharomycotina</taxon>
        <taxon>Pichiomycetes</taxon>
        <taxon>Debaryomycetaceae</taxon>
        <taxon>Candida/Lodderomyces clade</taxon>
        <taxon>Candida</taxon>
    </lineage>
</organism>
<keyword evidence="3" id="KW-1185">Reference proteome</keyword>
<proteinExistence type="predicted"/>
<gene>
    <name evidence="2" type="ORF">Cantr_07602</name>
</gene>
<dbReference type="AlphaFoldDB" id="A0A367Y1Q0"/>
<reference evidence="2 3" key="1">
    <citation type="submission" date="2018-06" db="EMBL/GenBank/DDBJ databases">
        <title>Whole genome sequencing of Candida tropicalis (genome annotated by CSBL at Korea University).</title>
        <authorList>
            <person name="Ahn J."/>
        </authorList>
    </citation>
    <scope>NUCLEOTIDE SEQUENCE [LARGE SCALE GENOMIC DNA]</scope>
    <source>
        <strain evidence="2 3">ATCC 20962</strain>
    </source>
</reference>
<feature type="compositionally biased region" description="Basic and acidic residues" evidence="1">
    <location>
        <begin position="57"/>
        <end position="93"/>
    </location>
</feature>
<comment type="caution">
    <text evidence="2">The sequence shown here is derived from an EMBL/GenBank/DDBJ whole genome shotgun (WGS) entry which is preliminary data.</text>
</comment>
<protein>
    <submittedName>
        <fullName evidence="2">Uncharacterized protein</fullName>
    </submittedName>
</protein>
<evidence type="ECO:0000313" key="3">
    <source>
        <dbReference type="Proteomes" id="UP000253472"/>
    </source>
</evidence>
<feature type="compositionally biased region" description="Basic and acidic residues" evidence="1">
    <location>
        <begin position="19"/>
        <end position="39"/>
    </location>
</feature>
<sequence length="237" mass="27694">MSGLVSKWATDESLVQEALKQDSRSQDNRKNNSLEDSKWNKPITSKGSEPLISKWANVEDDKKGEKHGNKHVEKNPPRAPREPKTPKQSRRSDYPTPPSSAENIDLTNPLAQRLDMLNLGREAGDSKGNGRHDRERHRSADRERGLRSSDSHKYSERQKPRRDLELTRDTRQHSHRDNHRIRDGHGHRRTASHDKQNDKLKQELEAKQKEQEEQKTQELLKQIEQWESQDIDWAEME</sequence>
<name>A0A367Y1Q0_9ASCO</name>
<evidence type="ECO:0000313" key="2">
    <source>
        <dbReference type="EMBL" id="RCK58951.1"/>
    </source>
</evidence>
<dbReference type="EMBL" id="QLNQ01000027">
    <property type="protein sequence ID" value="RCK58951.1"/>
    <property type="molecule type" value="Genomic_DNA"/>
</dbReference>
<accession>A0A367Y1Q0</accession>
<evidence type="ECO:0000256" key="1">
    <source>
        <dbReference type="SAM" id="MobiDB-lite"/>
    </source>
</evidence>
<feature type="compositionally biased region" description="Basic and acidic residues" evidence="1">
    <location>
        <begin position="191"/>
        <end position="218"/>
    </location>
</feature>
<dbReference type="Proteomes" id="UP000253472">
    <property type="component" value="Unassembled WGS sequence"/>
</dbReference>
<feature type="region of interest" description="Disordered" evidence="1">
    <location>
        <begin position="1"/>
        <end position="237"/>
    </location>
</feature>
<feature type="compositionally biased region" description="Polar residues" evidence="1">
    <location>
        <begin position="99"/>
        <end position="110"/>
    </location>
</feature>
<feature type="compositionally biased region" description="Acidic residues" evidence="1">
    <location>
        <begin position="227"/>
        <end position="237"/>
    </location>
</feature>